<dbReference type="Gene3D" id="1.10.443.10">
    <property type="entry name" value="Intergrase catalytic core"/>
    <property type="match status" value="1"/>
</dbReference>
<keyword evidence="8 11" id="KW-0238">DNA-binding</keyword>
<feature type="domain" description="Tyr recombinase" evidence="12">
    <location>
        <begin position="126"/>
        <end position="302"/>
    </location>
</feature>
<protein>
    <submittedName>
        <fullName evidence="14">Site-specific recombinase XerD</fullName>
    </submittedName>
</protein>
<evidence type="ECO:0000256" key="3">
    <source>
        <dbReference type="ARBA" id="ARBA00008857"/>
    </source>
</evidence>
<evidence type="ECO:0000256" key="11">
    <source>
        <dbReference type="PROSITE-ProRule" id="PRU01248"/>
    </source>
</evidence>
<comment type="function">
    <text evidence="1">Site-specific tyrosine recombinase, which acts by catalyzing the cutting and rejoining of the recombining DNA molecules.</text>
</comment>
<dbReference type="PROSITE" id="PS51898">
    <property type="entry name" value="TYR_RECOMBINASE"/>
    <property type="match status" value="1"/>
</dbReference>
<evidence type="ECO:0000256" key="2">
    <source>
        <dbReference type="ARBA" id="ARBA00004496"/>
    </source>
</evidence>
<dbReference type="GO" id="GO:0051301">
    <property type="term" value="P:cell division"/>
    <property type="evidence" value="ECO:0007669"/>
    <property type="project" value="UniProtKB-KW"/>
</dbReference>
<evidence type="ECO:0000256" key="10">
    <source>
        <dbReference type="ARBA" id="ARBA00023306"/>
    </source>
</evidence>
<dbReference type="InterPro" id="IPR004107">
    <property type="entry name" value="Integrase_SAM-like_N"/>
</dbReference>
<dbReference type="InterPro" id="IPR011010">
    <property type="entry name" value="DNA_brk_join_enz"/>
</dbReference>
<evidence type="ECO:0000256" key="6">
    <source>
        <dbReference type="ARBA" id="ARBA00022829"/>
    </source>
</evidence>
<evidence type="ECO:0000256" key="1">
    <source>
        <dbReference type="ARBA" id="ARBA00003283"/>
    </source>
</evidence>
<dbReference type="PROSITE" id="PS51900">
    <property type="entry name" value="CB"/>
    <property type="match status" value="1"/>
</dbReference>
<keyword evidence="10" id="KW-0131">Cell cycle</keyword>
<organism evidence="14 15">
    <name type="scientific">Desulfoscipio geothermicus DSM 3669</name>
    <dbReference type="NCBI Taxonomy" id="1121426"/>
    <lineage>
        <taxon>Bacteria</taxon>
        <taxon>Bacillati</taxon>
        <taxon>Bacillota</taxon>
        <taxon>Clostridia</taxon>
        <taxon>Eubacteriales</taxon>
        <taxon>Desulfallaceae</taxon>
        <taxon>Desulfoscipio</taxon>
    </lineage>
</organism>
<dbReference type="InterPro" id="IPR050090">
    <property type="entry name" value="Tyrosine_recombinase_XerCD"/>
</dbReference>
<comment type="subcellular location">
    <subcellularLocation>
        <location evidence="2">Cytoplasm</location>
    </subcellularLocation>
</comment>
<dbReference type="InterPro" id="IPR044068">
    <property type="entry name" value="CB"/>
</dbReference>
<keyword evidence="9" id="KW-0233">DNA recombination</keyword>
<evidence type="ECO:0000313" key="14">
    <source>
        <dbReference type="EMBL" id="SFR13998.1"/>
    </source>
</evidence>
<dbReference type="AlphaFoldDB" id="A0A1I6E908"/>
<gene>
    <name evidence="14" type="ORF">SAMN05660706_12946</name>
</gene>
<dbReference type="InterPro" id="IPR013762">
    <property type="entry name" value="Integrase-like_cat_sf"/>
</dbReference>
<dbReference type="PANTHER" id="PTHR30349">
    <property type="entry name" value="PHAGE INTEGRASE-RELATED"/>
    <property type="match status" value="1"/>
</dbReference>
<keyword evidence="5" id="KW-0132">Cell division</keyword>
<evidence type="ECO:0000256" key="9">
    <source>
        <dbReference type="ARBA" id="ARBA00023172"/>
    </source>
</evidence>
<reference evidence="15" key="1">
    <citation type="submission" date="2016-10" db="EMBL/GenBank/DDBJ databases">
        <authorList>
            <person name="Varghese N."/>
            <person name="Submissions S."/>
        </authorList>
    </citation>
    <scope>NUCLEOTIDE SEQUENCE [LARGE SCALE GENOMIC DNA]</scope>
    <source>
        <strain evidence="15">DSM 3669</strain>
    </source>
</reference>
<name>A0A1I6E908_9FIRM</name>
<dbReference type="SUPFAM" id="SSF56349">
    <property type="entry name" value="DNA breaking-rejoining enzymes"/>
    <property type="match status" value="1"/>
</dbReference>
<keyword evidence="6" id="KW-0159">Chromosome partition</keyword>
<dbReference type="GO" id="GO:0005737">
    <property type="term" value="C:cytoplasm"/>
    <property type="evidence" value="ECO:0007669"/>
    <property type="project" value="UniProtKB-SubCell"/>
</dbReference>
<dbReference type="PANTHER" id="PTHR30349:SF77">
    <property type="entry name" value="TYROSINE RECOMBINASE XERC"/>
    <property type="match status" value="1"/>
</dbReference>
<dbReference type="InterPro" id="IPR002104">
    <property type="entry name" value="Integrase_catalytic"/>
</dbReference>
<dbReference type="GO" id="GO:0003677">
    <property type="term" value="F:DNA binding"/>
    <property type="evidence" value="ECO:0007669"/>
    <property type="project" value="UniProtKB-UniRule"/>
</dbReference>
<dbReference type="GO" id="GO:0015074">
    <property type="term" value="P:DNA integration"/>
    <property type="evidence" value="ECO:0007669"/>
    <property type="project" value="UniProtKB-KW"/>
</dbReference>
<comment type="similarity">
    <text evidence="3">Belongs to the 'phage' integrase family.</text>
</comment>
<accession>A0A1I6E908</accession>
<proteinExistence type="inferred from homology"/>
<dbReference type="Pfam" id="PF00589">
    <property type="entry name" value="Phage_integrase"/>
    <property type="match status" value="1"/>
</dbReference>
<keyword evidence="15" id="KW-1185">Reference proteome</keyword>
<dbReference type="Pfam" id="PF02899">
    <property type="entry name" value="Phage_int_SAM_1"/>
    <property type="match status" value="1"/>
</dbReference>
<feature type="domain" description="Core-binding (CB)" evidence="13">
    <location>
        <begin position="4"/>
        <end position="104"/>
    </location>
</feature>
<evidence type="ECO:0000256" key="4">
    <source>
        <dbReference type="ARBA" id="ARBA00022490"/>
    </source>
</evidence>
<sequence length="311" mass="35809">MQSNRTCPLIEQYLGYLTVIKGRSENTIKEYRTDLLMFFDFVMLSRNKPIHNKNFARVDLEFIQTISLNDMYAFIAYCQTELNASAGTRARKIVSIRQFWKYLKTKAHLIDNNIAEELETPKLPKRIPKYLSLEESVKLLIACNNSPRDHCIITIFLNCALRLSELASLNIDQVDNEVISIVGKGNKERKVFLTPAAKRSINGWLQIRNSLDVPSKALFISRNNRRITTRAIQNVVKKYVIASGLDPKYISTHKLRHTAATLMYKYGRVDIRSLQQILEHESVATTEIYTHIDEHQLQSAVNSNPLAMMFN</sequence>
<keyword evidence="7" id="KW-0229">DNA integration</keyword>
<evidence type="ECO:0000313" key="15">
    <source>
        <dbReference type="Proteomes" id="UP000199584"/>
    </source>
</evidence>
<evidence type="ECO:0000256" key="8">
    <source>
        <dbReference type="ARBA" id="ARBA00023125"/>
    </source>
</evidence>
<dbReference type="RefSeq" id="WP_092486282.1">
    <property type="nucleotide sequence ID" value="NZ_FOYM01000029.1"/>
</dbReference>
<dbReference type="GO" id="GO:0006310">
    <property type="term" value="P:DNA recombination"/>
    <property type="evidence" value="ECO:0007669"/>
    <property type="project" value="UniProtKB-KW"/>
</dbReference>
<dbReference type="Proteomes" id="UP000199584">
    <property type="component" value="Unassembled WGS sequence"/>
</dbReference>
<dbReference type="STRING" id="39060.SAMN05660706_12946"/>
<evidence type="ECO:0000259" key="13">
    <source>
        <dbReference type="PROSITE" id="PS51900"/>
    </source>
</evidence>
<dbReference type="EMBL" id="FOYM01000029">
    <property type="protein sequence ID" value="SFR13998.1"/>
    <property type="molecule type" value="Genomic_DNA"/>
</dbReference>
<dbReference type="InterPro" id="IPR010998">
    <property type="entry name" value="Integrase_recombinase_N"/>
</dbReference>
<evidence type="ECO:0000259" key="12">
    <source>
        <dbReference type="PROSITE" id="PS51898"/>
    </source>
</evidence>
<keyword evidence="4" id="KW-0963">Cytoplasm</keyword>
<dbReference type="OrthoDB" id="283809at2"/>
<evidence type="ECO:0000256" key="7">
    <source>
        <dbReference type="ARBA" id="ARBA00022908"/>
    </source>
</evidence>
<dbReference type="GO" id="GO:0007059">
    <property type="term" value="P:chromosome segregation"/>
    <property type="evidence" value="ECO:0007669"/>
    <property type="project" value="UniProtKB-KW"/>
</dbReference>
<dbReference type="Gene3D" id="1.10.150.130">
    <property type="match status" value="1"/>
</dbReference>
<evidence type="ECO:0000256" key="5">
    <source>
        <dbReference type="ARBA" id="ARBA00022618"/>
    </source>
</evidence>